<keyword evidence="4" id="KW-1185">Reference proteome</keyword>
<keyword evidence="1" id="KW-0812">Transmembrane</keyword>
<sequence>MSGGAFLIIVIFIIALSVGGYYVYQTYFNPSNDASASRVQNTRLTILADGATGKQFAFSWDPPKNGSGAGYQLTYAYTITDPNGGVTNRSGQTQALAPIPTPYIDGSYKITVTAANQFGAGPAATATGTLNLKPRPFPATNAIRYVAPGGSVDHPTPGYYFEWDPVSPGDDATATVTYSALLIDPTGKQYKTEGAATKVSMPQPVINGAYRVSVYAKNQYGMNRPADGSTTIALLKVRSAQVQWVPSAANDGSYAMKATTIVENMPSPTTPLFSLIHPDGTPVPLAPGSCGYYGNEGSTCSTNSDGSQTCTNVMQPIYGAPNLSSLSACTAIEPTGKSMRNMPVNLKVDVIPQNALVSPASLTVGTTFPGTAPGAPNDFKLQ</sequence>
<dbReference type="Gene3D" id="2.60.40.10">
    <property type="entry name" value="Immunoglobulins"/>
    <property type="match status" value="1"/>
</dbReference>
<dbReference type="InterPro" id="IPR013783">
    <property type="entry name" value="Ig-like_fold"/>
</dbReference>
<reference evidence="4" key="1">
    <citation type="journal article" date="2019" name="J. Virol.">
        <title>Medusavirus, a novel large DNA virus discovered from hot spring water.</title>
        <authorList>
            <person name="Yoshikawa G."/>
            <person name="Blanc-Mathieu R."/>
            <person name="Song C."/>
            <person name="Kayama Y."/>
            <person name="Mochizuki T."/>
            <person name="Murata K."/>
            <person name="Ogata H."/>
            <person name="Takemura M."/>
        </authorList>
    </citation>
    <scope>NUCLEOTIDE SEQUENCE [LARGE SCALE GENOMIC DNA]</scope>
</reference>
<keyword evidence="1" id="KW-0472">Membrane</keyword>
<feature type="domain" description="Fibronectin type-III" evidence="2">
    <location>
        <begin position="40"/>
        <end position="135"/>
    </location>
</feature>
<accession>A0A3T1CX15</accession>
<evidence type="ECO:0000313" key="3">
    <source>
        <dbReference type="EMBL" id="BBI30366.1"/>
    </source>
</evidence>
<name>A0A3T1CX15_9VIRU</name>
<protein>
    <submittedName>
        <fullName evidence="3">Membrane protein</fullName>
    </submittedName>
</protein>
<dbReference type="InterPro" id="IPR036116">
    <property type="entry name" value="FN3_sf"/>
</dbReference>
<dbReference type="InterPro" id="IPR003961">
    <property type="entry name" value="FN3_dom"/>
</dbReference>
<dbReference type="Proteomes" id="UP001161669">
    <property type="component" value="Segment"/>
</dbReference>
<dbReference type="KEGG" id="vg:80540718"/>
<dbReference type="EMBL" id="AP018495">
    <property type="protein sequence ID" value="BBI30366.1"/>
    <property type="molecule type" value="Genomic_DNA"/>
</dbReference>
<organism evidence="3 4">
    <name type="scientific">Acanthamoeba castellanii medusavirus J1</name>
    <dbReference type="NCBI Taxonomy" id="3114988"/>
    <lineage>
        <taxon>Viruses</taxon>
        <taxon>Varidnaviria</taxon>
        <taxon>Bamfordvirae</taxon>
        <taxon>Nucleocytoviricota</taxon>
        <taxon>Megaviricetes</taxon>
        <taxon>Mamonoviridae</taxon>
        <taxon>Medusavirus</taxon>
        <taxon>Medusavirus medusae</taxon>
    </lineage>
</organism>
<evidence type="ECO:0000313" key="4">
    <source>
        <dbReference type="Proteomes" id="UP001161669"/>
    </source>
</evidence>
<evidence type="ECO:0000256" key="1">
    <source>
        <dbReference type="SAM" id="Phobius"/>
    </source>
</evidence>
<feature type="transmembrane region" description="Helical" evidence="1">
    <location>
        <begin position="6"/>
        <end position="24"/>
    </location>
</feature>
<evidence type="ECO:0000259" key="2">
    <source>
        <dbReference type="PROSITE" id="PS50853"/>
    </source>
</evidence>
<dbReference type="SUPFAM" id="SSF49265">
    <property type="entry name" value="Fibronectin type III"/>
    <property type="match status" value="1"/>
</dbReference>
<proteinExistence type="predicted"/>
<dbReference type="PROSITE" id="PS50853">
    <property type="entry name" value="FN3"/>
    <property type="match status" value="1"/>
</dbReference>
<keyword evidence="1" id="KW-1133">Transmembrane helix</keyword>